<comment type="caution">
    <text evidence="2">The sequence shown here is derived from an EMBL/GenBank/DDBJ whole genome shotgun (WGS) entry which is preliminary data.</text>
</comment>
<dbReference type="InterPro" id="IPR016181">
    <property type="entry name" value="Acyl_CoA_acyltransferase"/>
</dbReference>
<dbReference type="InterPro" id="IPR000182">
    <property type="entry name" value="GNAT_dom"/>
</dbReference>
<keyword evidence="2" id="KW-0808">Transferase</keyword>
<sequence length="144" mass="16629">MIIRQMIEEDIPQLEQLYKQFWGEESCIETMYKQFNKLHKKDSHIFISAIENTKLIGSVMGVICEELYGDCKPFLVLENMIVDKNYRDKGIGKALITELEKIAAKRGCSQVILVTERNRVDAVKFYESAGYSSQTHLGFKKKLT</sequence>
<dbReference type="AlphaFoldDB" id="A0A4R5VN41"/>
<dbReference type="PROSITE" id="PS51186">
    <property type="entry name" value="GNAT"/>
    <property type="match status" value="1"/>
</dbReference>
<dbReference type="Proteomes" id="UP000295132">
    <property type="component" value="Unassembled WGS sequence"/>
</dbReference>
<organism evidence="2 3">
    <name type="scientific">Bacillus salipaludis</name>
    <dbReference type="NCBI Taxonomy" id="2547811"/>
    <lineage>
        <taxon>Bacteria</taxon>
        <taxon>Bacillati</taxon>
        <taxon>Bacillota</taxon>
        <taxon>Bacilli</taxon>
        <taxon>Bacillales</taxon>
        <taxon>Bacillaceae</taxon>
        <taxon>Bacillus</taxon>
    </lineage>
</organism>
<dbReference type="RefSeq" id="WP_133337054.1">
    <property type="nucleotide sequence ID" value="NZ_SMYO01000009.1"/>
</dbReference>
<dbReference type="InterPro" id="IPR017255">
    <property type="entry name" value="AcTrfase_GNAT_prd"/>
</dbReference>
<dbReference type="EMBL" id="SMYO01000009">
    <property type="protein sequence ID" value="TDK59425.1"/>
    <property type="molecule type" value="Genomic_DNA"/>
</dbReference>
<dbReference type="Gene3D" id="3.40.630.30">
    <property type="match status" value="1"/>
</dbReference>
<dbReference type="Pfam" id="PF00583">
    <property type="entry name" value="Acetyltransf_1"/>
    <property type="match status" value="1"/>
</dbReference>
<evidence type="ECO:0000313" key="3">
    <source>
        <dbReference type="Proteomes" id="UP000295132"/>
    </source>
</evidence>
<name>A0A4R5VN41_9BACI</name>
<feature type="domain" description="N-acetyltransferase" evidence="1">
    <location>
        <begin position="1"/>
        <end position="144"/>
    </location>
</feature>
<dbReference type="PIRSF" id="PIRSF037663">
    <property type="entry name" value="Acetyltransf_GNAT_prd"/>
    <property type="match status" value="1"/>
</dbReference>
<evidence type="ECO:0000313" key="2">
    <source>
        <dbReference type="EMBL" id="TDK59425.1"/>
    </source>
</evidence>
<dbReference type="CDD" id="cd04301">
    <property type="entry name" value="NAT_SF"/>
    <property type="match status" value="1"/>
</dbReference>
<dbReference type="InterPro" id="IPR039143">
    <property type="entry name" value="GNPNAT1-like"/>
</dbReference>
<evidence type="ECO:0000259" key="1">
    <source>
        <dbReference type="PROSITE" id="PS51186"/>
    </source>
</evidence>
<dbReference type="PANTHER" id="PTHR13355">
    <property type="entry name" value="GLUCOSAMINE 6-PHOSPHATE N-ACETYLTRANSFERASE"/>
    <property type="match status" value="1"/>
</dbReference>
<dbReference type="SUPFAM" id="SSF55729">
    <property type="entry name" value="Acyl-CoA N-acyltransferases (Nat)"/>
    <property type="match status" value="1"/>
</dbReference>
<proteinExistence type="predicted"/>
<dbReference type="GO" id="GO:0008080">
    <property type="term" value="F:N-acetyltransferase activity"/>
    <property type="evidence" value="ECO:0007669"/>
    <property type="project" value="TreeGrafter"/>
</dbReference>
<gene>
    <name evidence="2" type="ORF">E2K98_19555</name>
</gene>
<reference evidence="2 3" key="1">
    <citation type="submission" date="2019-03" db="EMBL/GenBank/DDBJ databases">
        <title>Bacillus niacini sp. nov. a Nicotinate-Metabolizing Mesophile Isolated from Soil.</title>
        <authorList>
            <person name="Zhang G."/>
        </authorList>
    </citation>
    <scope>NUCLEOTIDE SEQUENCE [LARGE SCALE GENOMIC DNA]</scope>
    <source>
        <strain evidence="2 3">WN066</strain>
    </source>
</reference>
<accession>A0A4R5VN41</accession>
<protein>
    <submittedName>
        <fullName evidence="2">GNAT family N-acetyltransferase</fullName>
    </submittedName>
</protein>